<dbReference type="SUPFAM" id="SSF49562">
    <property type="entry name" value="C2 domain (Calcium/lipid-binding domain, CaLB)"/>
    <property type="match status" value="1"/>
</dbReference>
<dbReference type="PROSITE" id="PS50176">
    <property type="entry name" value="ARM_REPEAT"/>
    <property type="match status" value="1"/>
</dbReference>
<evidence type="ECO:0000256" key="10">
    <source>
        <dbReference type="ARBA" id="ARBA00023316"/>
    </source>
</evidence>
<dbReference type="PANTHER" id="PTHR46369:SF2">
    <property type="entry name" value="PROTEIN CELLULOSE SYNTHASE INTERACTIVE 1"/>
    <property type="match status" value="1"/>
</dbReference>
<organism evidence="13 14">
    <name type="scientific">Zostera marina</name>
    <name type="common">Eelgrass</name>
    <dbReference type="NCBI Taxonomy" id="29655"/>
    <lineage>
        <taxon>Eukaryota</taxon>
        <taxon>Viridiplantae</taxon>
        <taxon>Streptophyta</taxon>
        <taxon>Embryophyta</taxon>
        <taxon>Tracheophyta</taxon>
        <taxon>Spermatophyta</taxon>
        <taxon>Magnoliopsida</taxon>
        <taxon>Liliopsida</taxon>
        <taxon>Zosteraceae</taxon>
        <taxon>Zostera</taxon>
    </lineage>
</organism>
<dbReference type="Pfam" id="PF00168">
    <property type="entry name" value="C2"/>
    <property type="match status" value="1"/>
</dbReference>
<evidence type="ECO:0000259" key="12">
    <source>
        <dbReference type="PROSITE" id="PS50004"/>
    </source>
</evidence>
<dbReference type="InterPro" id="IPR000225">
    <property type="entry name" value="Armadillo"/>
</dbReference>
<dbReference type="Pfam" id="PF00514">
    <property type="entry name" value="Arm"/>
    <property type="match status" value="2"/>
</dbReference>
<evidence type="ECO:0000256" key="7">
    <source>
        <dbReference type="ARBA" id="ARBA00022960"/>
    </source>
</evidence>
<dbReference type="GO" id="GO:0010330">
    <property type="term" value="C:cellulose synthase complex"/>
    <property type="evidence" value="ECO:0007669"/>
    <property type="project" value="InterPro"/>
</dbReference>
<dbReference type="EMBL" id="LFYR01001508">
    <property type="protein sequence ID" value="KMZ61258.1"/>
    <property type="molecule type" value="Genomic_DNA"/>
</dbReference>
<keyword evidence="6" id="KW-0677">Repeat</keyword>
<keyword evidence="5" id="KW-0963">Cytoplasm</keyword>
<dbReference type="PROSITE" id="PS50004">
    <property type="entry name" value="C2"/>
    <property type="match status" value="1"/>
</dbReference>
<dbReference type="FunFam" id="2.60.40.150:FF:000170">
    <property type="entry name" value="Protein CELLULOSE SYNTHASE INTERACTIVE 1"/>
    <property type="match status" value="1"/>
</dbReference>
<dbReference type="GO" id="GO:0051211">
    <property type="term" value="P:anisotropic cell growth"/>
    <property type="evidence" value="ECO:0007669"/>
    <property type="project" value="InterPro"/>
</dbReference>
<feature type="domain" description="C2" evidence="12">
    <location>
        <begin position="1967"/>
        <end position="2084"/>
    </location>
</feature>
<dbReference type="GO" id="GO:0030244">
    <property type="term" value="P:cellulose biosynthetic process"/>
    <property type="evidence" value="ECO:0007669"/>
    <property type="project" value="UniProtKB-ARBA"/>
</dbReference>
<proteinExistence type="predicted"/>
<keyword evidence="10" id="KW-0961">Cell wall biogenesis/degradation</keyword>
<dbReference type="GO" id="GO:0008360">
    <property type="term" value="P:regulation of cell shape"/>
    <property type="evidence" value="ECO:0007669"/>
    <property type="project" value="UniProtKB-KW"/>
</dbReference>
<accession>A0A0K9NX58</accession>
<dbReference type="Proteomes" id="UP000036987">
    <property type="component" value="Unassembled WGS sequence"/>
</dbReference>
<dbReference type="CDD" id="cd00030">
    <property type="entry name" value="C2"/>
    <property type="match status" value="1"/>
</dbReference>
<keyword evidence="7" id="KW-0133">Cell shape</keyword>
<feature type="repeat" description="ARM" evidence="11">
    <location>
        <begin position="494"/>
        <end position="527"/>
    </location>
</feature>
<evidence type="ECO:0000256" key="8">
    <source>
        <dbReference type="ARBA" id="ARBA00023136"/>
    </source>
</evidence>
<evidence type="ECO:0000256" key="1">
    <source>
        <dbReference type="ARBA" id="ARBA00004245"/>
    </source>
</evidence>
<dbReference type="GO" id="GO:0008017">
    <property type="term" value="F:microtubule binding"/>
    <property type="evidence" value="ECO:0007669"/>
    <property type="project" value="InterPro"/>
</dbReference>
<dbReference type="GO" id="GO:0005886">
    <property type="term" value="C:plasma membrane"/>
    <property type="evidence" value="ECO:0007669"/>
    <property type="project" value="UniProtKB-SubCell"/>
</dbReference>
<dbReference type="InterPro" id="IPR016024">
    <property type="entry name" value="ARM-type_fold"/>
</dbReference>
<dbReference type="SUPFAM" id="SSF48371">
    <property type="entry name" value="ARM repeat"/>
    <property type="match status" value="5"/>
</dbReference>
<protein>
    <submittedName>
        <fullName evidence="13">U-box domain-containing protein</fullName>
    </submittedName>
</protein>
<evidence type="ECO:0000256" key="4">
    <source>
        <dbReference type="ARBA" id="ARBA00022475"/>
    </source>
</evidence>
<evidence type="ECO:0000256" key="9">
    <source>
        <dbReference type="ARBA" id="ARBA00023212"/>
    </source>
</evidence>
<evidence type="ECO:0000256" key="3">
    <source>
        <dbReference type="ARBA" id="ARBA00022473"/>
    </source>
</evidence>
<dbReference type="Gene3D" id="1.25.10.10">
    <property type="entry name" value="Leucine-rich Repeat Variant"/>
    <property type="match status" value="7"/>
</dbReference>
<evidence type="ECO:0000313" key="13">
    <source>
        <dbReference type="EMBL" id="KMZ61258.1"/>
    </source>
</evidence>
<dbReference type="PANTHER" id="PTHR46369">
    <property type="entry name" value="PROTEIN CELLULOSE SYNTHASE INTERACTIVE 1"/>
    <property type="match status" value="1"/>
</dbReference>
<evidence type="ECO:0000313" key="14">
    <source>
        <dbReference type="Proteomes" id="UP000036987"/>
    </source>
</evidence>
<keyword evidence="4" id="KW-1003">Cell membrane</keyword>
<reference evidence="14" key="1">
    <citation type="journal article" date="2016" name="Nature">
        <title>The genome of the seagrass Zostera marina reveals angiosperm adaptation to the sea.</title>
        <authorList>
            <person name="Olsen J.L."/>
            <person name="Rouze P."/>
            <person name="Verhelst B."/>
            <person name="Lin Y.-C."/>
            <person name="Bayer T."/>
            <person name="Collen J."/>
            <person name="Dattolo E."/>
            <person name="De Paoli E."/>
            <person name="Dittami S."/>
            <person name="Maumus F."/>
            <person name="Michel G."/>
            <person name="Kersting A."/>
            <person name="Lauritano C."/>
            <person name="Lohaus R."/>
            <person name="Toepel M."/>
            <person name="Tonon T."/>
            <person name="Vanneste K."/>
            <person name="Amirebrahimi M."/>
            <person name="Brakel J."/>
            <person name="Bostroem C."/>
            <person name="Chovatia M."/>
            <person name="Grimwood J."/>
            <person name="Jenkins J.W."/>
            <person name="Jueterbock A."/>
            <person name="Mraz A."/>
            <person name="Stam W.T."/>
            <person name="Tice H."/>
            <person name="Bornberg-Bauer E."/>
            <person name="Green P.J."/>
            <person name="Pearson G.A."/>
            <person name="Procaccini G."/>
            <person name="Duarte C.M."/>
            <person name="Schmutz J."/>
            <person name="Reusch T.B.H."/>
            <person name="Van de Peer Y."/>
        </authorList>
    </citation>
    <scope>NUCLEOTIDE SEQUENCE [LARGE SCALE GENOMIC DNA]</scope>
    <source>
        <strain evidence="14">cv. Finnish</strain>
    </source>
</reference>
<keyword evidence="9" id="KW-0206">Cytoskeleton</keyword>
<comment type="caution">
    <text evidence="13">The sequence shown here is derived from an EMBL/GenBank/DDBJ whole genome shotgun (WGS) entry which is preliminary data.</text>
</comment>
<dbReference type="GO" id="GO:0009653">
    <property type="term" value="P:anatomical structure morphogenesis"/>
    <property type="evidence" value="ECO:0007669"/>
    <property type="project" value="UniProtKB-ARBA"/>
</dbReference>
<dbReference type="SMART" id="SM00185">
    <property type="entry name" value="ARM"/>
    <property type="match status" value="17"/>
</dbReference>
<evidence type="ECO:0000256" key="6">
    <source>
        <dbReference type="ARBA" id="ARBA00022737"/>
    </source>
</evidence>
<dbReference type="GO" id="GO:0055028">
    <property type="term" value="C:cortical microtubule"/>
    <property type="evidence" value="ECO:0007669"/>
    <property type="project" value="UniProtKB-ARBA"/>
</dbReference>
<keyword evidence="3" id="KW-0217">Developmental protein</keyword>
<keyword evidence="14" id="KW-1185">Reference proteome</keyword>
<evidence type="ECO:0000256" key="2">
    <source>
        <dbReference type="ARBA" id="ARBA00004413"/>
    </source>
</evidence>
<gene>
    <name evidence="13" type="ORF">ZOSMA_53G00420</name>
</gene>
<dbReference type="GO" id="GO:2001006">
    <property type="term" value="P:regulation of cellulose biosynthetic process"/>
    <property type="evidence" value="ECO:0007669"/>
    <property type="project" value="InterPro"/>
</dbReference>
<dbReference type="GO" id="GO:0072699">
    <property type="term" value="P:protein localization to cortical microtubule cytoskeleton"/>
    <property type="evidence" value="ECO:0007669"/>
    <property type="project" value="UniProtKB-ARBA"/>
</dbReference>
<dbReference type="GO" id="GO:0009664">
    <property type="term" value="P:plant-type cell wall organization"/>
    <property type="evidence" value="ECO:0007669"/>
    <property type="project" value="UniProtKB-ARBA"/>
</dbReference>
<dbReference type="OrthoDB" id="7537227at2759"/>
<dbReference type="InterPro" id="IPR035892">
    <property type="entry name" value="C2_domain_sf"/>
</dbReference>
<keyword evidence="8" id="KW-0472">Membrane</keyword>
<comment type="subcellular location">
    <subcellularLocation>
        <location evidence="2">Cell membrane</location>
        <topology evidence="2">Peripheral membrane protein</topology>
        <orientation evidence="2">Cytoplasmic side</orientation>
    </subcellularLocation>
    <subcellularLocation>
        <location evidence="1">Cytoplasm</location>
        <location evidence="1">Cytoskeleton</location>
    </subcellularLocation>
</comment>
<dbReference type="SMART" id="SM00239">
    <property type="entry name" value="C2"/>
    <property type="match status" value="1"/>
</dbReference>
<name>A0A0K9NX58_ZOSMR</name>
<dbReference type="GO" id="GO:0009832">
    <property type="term" value="P:plant-type cell wall biogenesis"/>
    <property type="evidence" value="ECO:0007669"/>
    <property type="project" value="UniProtKB-ARBA"/>
</dbReference>
<sequence length="2108" mass="227716">MLKPSRDYSSMEDSDGTLSSVAQCIEKLRRGSSTSQEKEKYLNQLRDLIDTNANAFSAVGSHSQAVPMLVSLLRSGSSTIKVQAATVLGILCKEDELRVKVLLGGCIPQLLALLKSASFESQLAAAKTIYAVSLDGARDHVGSKFFTTEGVVPVLWEKLQKGLQDGTMIDNLLTGSLRNLSNSTEGFWLATAEFGGVNILIKLLLTGQSNTLANVCSLLARLMMEDVSVCSSVLAATATKQFLKLLGPDNEASIRAEAAGALKSLSAQCKEARREIASCNGIPVLINATIAPSKEFMQGEHGQALQENAMCALANISGGLSYVISSLAESLESCTSPVQISDTLGALASALMIYNSKAESSRASDPLAIEQILIKQFKPKFPVIIQERIIEALATLYGNAILSNYLVSSDAKRLLAGLITMANNEVREELIRSLLLLCNNNNSLWHALEGRDGVQLLISLLGLSSEQQQESAVALLSLLSKENDECKWAITAAGGIPPLVQILETGSPKAKEDSATILGNLCNHSEDIRECVQSADAVPSLLWLLKNGSDNGKQIAAKTLNHFIHKSDTGTISQLSALLTSDQPESKVYVLDALGSLLSVSSLNDMLCKGKAANDAIETMIKILSSAKEETRAKSASVLAGLFHFRNDLRETNIAVKALSATMKLLKGGSDKILIESMRCHAAIFLSIEKNKEVADVGNDALIPLVQHLHSSVLEVTEQATRALANLFLDKKITLQVYSEAIILPFTRVLQDGEIDARTHASSAIARLIRSCSVDDVLFETINRSGTVLALVSHLDSAGIESSASTEGIDALLLLSRLKQTIGNAKPPWTILAEYPHTIIPLVSFVANGTDILQDKTIEILSRLCYDQSVVLGNAISETVGCISSIAQRVINTNLMKVKIGGAALLICAAKQNPKIFEIFNDSNTFSLLIHSLVEMISSMNNLIDHKDITYVEDIRIYRSHLEKNRHGEHEYITSVISGCALPIWLLSVLASHDDNSKDVIMNAGAIEVLTFKISQHIILETQNELMEDNSTWTCALLLAVLFQDKDIIQENAAIESIPVLVSLLRLEESVNRYFAAQAVCSLVCNGSKGTLIAVSSSGVASGLIPLLGCAESDMSDLLEVAEEFFLVQNPDHVVLERLFRVDDIKVDPTSQKTIPFLVDLLKPMPDRPGAPFLALGLLTQLAIDFLENKLLMVEAGILEALSRYLSLGPQDAIEEAIANLLGILFDNAEIRKHEAAFGAVSQLVAVLRLGGRNSRYSALKALEHLFSSDHIRSGEPARKAVKPLIEILNTGQEREQHASISALVRLLCENSSKSFSAADVETNAVDVLCRILSSNCSVDLKGDAAELCCVLFGNIKIRSSLAAAQCVDPLVSLLVTEHGPAQHSIVRALERLLDDDQLAELIAAHGAVVPLVGLLFSRNYTLHEDVSRALVKLGNDRPSCKLDMIKAGVIDSILNILPEAPDFLCIAFADLLKILTNNATIARGIDVANILDPILMLLSRPYCSPDGQISALHILINILEHPQNRADYNLTPQTIEPVIMLLDSSTQAVQQLAAELLSHLLLEENLQKDAIAQQTIGPLIQILGSSVDVLQQRAVKALANISLIWPNAIAKEGGVYELSKVIMQTNPPLPQPLWESAAFALSSILQFSSEFFLEVPVAVLVRLLRSGAESTIVGALNALLVLESDDSTSAEAMAESGAIEALLEILGSHQCEETAARLLETLLNNKRIRESKSAKSAIGPLSLYLLDPQTQSQQGRLLATLALGDLFQKEPIARCTDAGLACRALVNLLEDQPAEEMKVIAICALQNLVMYSRSNKRAVAESGGVQVVLDLISSSQPDTSVQAAMFVKLLFSNHTIQEYASSETVRTITAAIEKDLFANDTVNEEYLKALNALLGNFPRLRATEPATLCIPQLVACLKTGTEVTQESAMDALFLLTQAWSACPAEVSKTQSVAASEAIPLLQYLIQSGPPRFQEKAELLLQCLPGTLTVTIRRANNLKQSVGNPSVYCKLTLGHTTSRQTKIVSSGPAPEWDEAFAWAFDSPPKGQKLHISCKNKSKLGKSSFGKVTIQIDRVVMLGSVSGEYTLMPESKKGGASRNLEIEFQWSNK</sequence>
<dbReference type="OMA" id="IIFPITH"/>
<dbReference type="InterPro" id="IPR011989">
    <property type="entry name" value="ARM-like"/>
</dbReference>
<dbReference type="InterPro" id="IPR000008">
    <property type="entry name" value="C2_dom"/>
</dbReference>
<dbReference type="InterPro" id="IPR044297">
    <property type="entry name" value="CSI1/2/3"/>
</dbReference>
<dbReference type="Gene3D" id="2.60.40.150">
    <property type="entry name" value="C2 domain"/>
    <property type="match status" value="1"/>
</dbReference>
<evidence type="ECO:0000256" key="5">
    <source>
        <dbReference type="ARBA" id="ARBA00022490"/>
    </source>
</evidence>
<evidence type="ECO:0000256" key="11">
    <source>
        <dbReference type="PROSITE-ProRule" id="PRU00259"/>
    </source>
</evidence>
<dbReference type="STRING" id="29655.A0A0K9NX58"/>